<gene>
    <name evidence="2" type="ORF">CRP01_19510</name>
</gene>
<feature type="signal peptide" evidence="1">
    <location>
        <begin position="1"/>
        <end position="27"/>
    </location>
</feature>
<dbReference type="RefSeq" id="WP_099151764.1">
    <property type="nucleotide sequence ID" value="NZ_PDUD01000024.1"/>
</dbReference>
<feature type="chain" id="PRO_5012858677" description="YncE family protein" evidence="1">
    <location>
        <begin position="28"/>
        <end position="354"/>
    </location>
</feature>
<evidence type="ECO:0000313" key="2">
    <source>
        <dbReference type="EMBL" id="PHN04705.1"/>
    </source>
</evidence>
<name>A0A2D0N891_FLAN2</name>
<dbReference type="OrthoDB" id="7187796at2"/>
<keyword evidence="1" id="KW-0732">Signal</keyword>
<dbReference type="InterPro" id="IPR015943">
    <property type="entry name" value="WD40/YVTN_repeat-like_dom_sf"/>
</dbReference>
<dbReference type="PANTHER" id="PTHR47197:SF3">
    <property type="entry name" value="DIHYDRO-HEME D1 DEHYDROGENASE"/>
    <property type="match status" value="1"/>
</dbReference>
<dbReference type="SUPFAM" id="SSF51004">
    <property type="entry name" value="C-terminal (heme d1) domain of cytochrome cd1-nitrite reductase"/>
    <property type="match status" value="1"/>
</dbReference>
<dbReference type="EMBL" id="PDUD01000024">
    <property type="protein sequence ID" value="PHN04705.1"/>
    <property type="molecule type" value="Genomic_DNA"/>
</dbReference>
<dbReference type="InterPro" id="IPR051200">
    <property type="entry name" value="Host-pathogen_enzymatic-act"/>
</dbReference>
<dbReference type="Proteomes" id="UP000223913">
    <property type="component" value="Unassembled WGS sequence"/>
</dbReference>
<dbReference type="Gene3D" id="2.130.10.10">
    <property type="entry name" value="YVTN repeat-like/Quinoprotein amine dehydrogenase"/>
    <property type="match status" value="2"/>
</dbReference>
<dbReference type="AlphaFoldDB" id="A0A2D0N891"/>
<protein>
    <recommendedName>
        <fullName evidence="4">YncE family protein</fullName>
    </recommendedName>
</protein>
<reference evidence="2 3" key="1">
    <citation type="submission" date="2017-10" db="EMBL/GenBank/DDBJ databases">
        <title>The draft genome sequence of Lewinella nigricans NBRC 102662.</title>
        <authorList>
            <person name="Wang K."/>
        </authorList>
    </citation>
    <scope>NUCLEOTIDE SEQUENCE [LARGE SCALE GENOMIC DNA]</scope>
    <source>
        <strain evidence="2 3">NBRC 102662</strain>
    </source>
</reference>
<organism evidence="2 3">
    <name type="scientific">Flavilitoribacter nigricans (strain ATCC 23147 / DSM 23189 / NBRC 102662 / NCIMB 1420 / SS-2)</name>
    <name type="common">Lewinella nigricans</name>
    <dbReference type="NCBI Taxonomy" id="1122177"/>
    <lineage>
        <taxon>Bacteria</taxon>
        <taxon>Pseudomonadati</taxon>
        <taxon>Bacteroidota</taxon>
        <taxon>Saprospiria</taxon>
        <taxon>Saprospirales</taxon>
        <taxon>Lewinellaceae</taxon>
        <taxon>Flavilitoribacter</taxon>
    </lineage>
</organism>
<evidence type="ECO:0000256" key="1">
    <source>
        <dbReference type="SAM" id="SignalP"/>
    </source>
</evidence>
<dbReference type="InterPro" id="IPR011048">
    <property type="entry name" value="Haem_d1_sf"/>
</dbReference>
<evidence type="ECO:0000313" key="3">
    <source>
        <dbReference type="Proteomes" id="UP000223913"/>
    </source>
</evidence>
<evidence type="ECO:0008006" key="4">
    <source>
        <dbReference type="Google" id="ProtNLM"/>
    </source>
</evidence>
<comment type="caution">
    <text evidence="2">The sequence shown here is derived from an EMBL/GenBank/DDBJ whole genome shotgun (WGS) entry which is preliminary data.</text>
</comment>
<keyword evidence="3" id="KW-1185">Reference proteome</keyword>
<dbReference type="PANTHER" id="PTHR47197">
    <property type="entry name" value="PROTEIN NIRF"/>
    <property type="match status" value="1"/>
</dbReference>
<sequence length="354" mass="38491">MNTKIIFRPALLLGSLLVFTYCQTAPADSGEVPITPATPWELIVVEQGAGTVSILDPQTGQKKKEIAVGYNPHEIALSADNRTAYVSNFGIEDYDRTIGTPGLNISVIDIPTGQVTATFPTNRRPELTDNQAPHGIRLRPGRPQELYVNVEVGDSMLVYDTGSGQIRRTFPLPPGAHNFIFSPSGDTIFLFSGEEGIFSFRPETGEQLAHFETGSASRGLTYTLDGKYLIVSCGDEIYLLDPTDLSVHRHYPELGVRQIIYSTPAPDGKHILAPCPYDGVVLLIDMESGQIVRRMETGKAPIYVQVAPGNEKAYIANAMDTHLSVLDLAAFTLDTIGGVNRPNGFGFIGRPVDK</sequence>
<accession>A0A2D0N891</accession>
<proteinExistence type="predicted"/>